<proteinExistence type="predicted"/>
<dbReference type="EMBL" id="MDCJ01000007">
    <property type="protein sequence ID" value="ODS05493.1"/>
    <property type="molecule type" value="Genomic_DNA"/>
</dbReference>
<keyword evidence="2" id="KW-0418">Kinase</keyword>
<dbReference type="PATRIC" id="fig|45658.8.peg.4634"/>
<name>A0A1E3WI69_9VIBR</name>
<evidence type="ECO:0000313" key="2">
    <source>
        <dbReference type="EMBL" id="ODS05493.1"/>
    </source>
</evidence>
<accession>A0A1E3WI69</accession>
<dbReference type="PANTHER" id="PTHR20858:SF17">
    <property type="entry name" value="HYDROXYMETHYLPYRIMIDINE_PHOSPHOMETHYLPYRIMIDINE KINASE THI20-RELATED"/>
    <property type="match status" value="1"/>
</dbReference>
<keyword evidence="2" id="KW-0808">Transferase</keyword>
<dbReference type="PANTHER" id="PTHR20858">
    <property type="entry name" value="PHOSPHOMETHYLPYRIMIDINE KINASE"/>
    <property type="match status" value="1"/>
</dbReference>
<dbReference type="GO" id="GO:0008972">
    <property type="term" value="F:phosphomethylpyrimidine kinase activity"/>
    <property type="evidence" value="ECO:0007669"/>
    <property type="project" value="UniProtKB-EC"/>
</dbReference>
<dbReference type="EC" id="2.7.4.7" evidence="2"/>
<feature type="domain" description="Pyridoxamine kinase/Phosphomethylpyrimidine kinase" evidence="1">
    <location>
        <begin position="21"/>
        <end position="106"/>
    </location>
</feature>
<dbReference type="Pfam" id="PF08543">
    <property type="entry name" value="Phos_pyr_kin"/>
    <property type="match status" value="1"/>
</dbReference>
<dbReference type="InterPro" id="IPR013749">
    <property type="entry name" value="PM/HMP-P_kinase-1"/>
</dbReference>
<dbReference type="Proteomes" id="UP000095131">
    <property type="component" value="Unassembled WGS sequence"/>
</dbReference>
<dbReference type="GO" id="GO:0009228">
    <property type="term" value="P:thiamine biosynthetic process"/>
    <property type="evidence" value="ECO:0007669"/>
    <property type="project" value="TreeGrafter"/>
</dbReference>
<protein>
    <submittedName>
        <fullName evidence="2">Hydroxymethylpyrimidine kinase</fullName>
        <ecNumber evidence="2">2.7.1.49</ecNumber>
        <ecNumber evidence="2">2.7.4.7</ecNumber>
    </submittedName>
</protein>
<dbReference type="AlphaFoldDB" id="A0A1E3WI69"/>
<dbReference type="GO" id="GO:0009229">
    <property type="term" value="P:thiamine diphosphate biosynthetic process"/>
    <property type="evidence" value="ECO:0007669"/>
    <property type="project" value="UniProtKB-UniPathway"/>
</dbReference>
<reference evidence="2 3" key="1">
    <citation type="submission" date="2016-08" db="EMBL/GenBank/DDBJ databases">
        <title>Genome sequencing of Vibrio scophthalmi strain FP3289, an isolated from Paralichthys olivaceus.</title>
        <authorList>
            <person name="Han H.-J."/>
        </authorList>
    </citation>
    <scope>NUCLEOTIDE SEQUENCE [LARGE SCALE GENOMIC DNA]</scope>
    <source>
        <strain evidence="2 3">FP3289</strain>
    </source>
</reference>
<dbReference type="Gene3D" id="3.40.1190.20">
    <property type="match status" value="1"/>
</dbReference>
<dbReference type="GO" id="GO:0008902">
    <property type="term" value="F:hydroxymethylpyrimidine kinase activity"/>
    <property type="evidence" value="ECO:0007669"/>
    <property type="project" value="UniProtKB-EC"/>
</dbReference>
<dbReference type="SUPFAM" id="SSF53613">
    <property type="entry name" value="Ribokinase-like"/>
    <property type="match status" value="1"/>
</dbReference>
<dbReference type="InterPro" id="IPR029056">
    <property type="entry name" value="Ribokinase-like"/>
</dbReference>
<evidence type="ECO:0000313" key="3">
    <source>
        <dbReference type="Proteomes" id="UP000095131"/>
    </source>
</evidence>
<sequence>MLILKPCLRRTTTPIRGQRHIAKGEHLAGDENSNDLFIQPDSVSVLYAKRIATHNTHGTGCTLSAAIASYLAQGESLESAVAKAKHYISLVIGHADELSIGHGPVHHFFAYNREQ</sequence>
<dbReference type="GO" id="GO:0005829">
    <property type="term" value="C:cytosol"/>
    <property type="evidence" value="ECO:0007669"/>
    <property type="project" value="TreeGrafter"/>
</dbReference>
<organism evidence="2 3">
    <name type="scientific">Vibrio scophthalmi</name>
    <dbReference type="NCBI Taxonomy" id="45658"/>
    <lineage>
        <taxon>Bacteria</taxon>
        <taxon>Pseudomonadati</taxon>
        <taxon>Pseudomonadota</taxon>
        <taxon>Gammaproteobacteria</taxon>
        <taxon>Vibrionales</taxon>
        <taxon>Vibrionaceae</taxon>
        <taxon>Vibrio</taxon>
    </lineage>
</organism>
<dbReference type="UniPathway" id="UPA00060">
    <property type="reaction ID" value="UER00138"/>
</dbReference>
<gene>
    <name evidence="2" type="ORF">VSF3289_04634</name>
</gene>
<comment type="caution">
    <text evidence="2">The sequence shown here is derived from an EMBL/GenBank/DDBJ whole genome shotgun (WGS) entry which is preliminary data.</text>
</comment>
<evidence type="ECO:0000259" key="1">
    <source>
        <dbReference type="Pfam" id="PF08543"/>
    </source>
</evidence>
<dbReference type="EC" id="2.7.1.49" evidence="2"/>